<sequence length="156" mass="17712">MSEISASEQAVCEFLAPLVRSSAVGGEIVIPPADGYVFSPLEFFLSGVLREVHAEWRHESLDGIYPQLFCKTEEREIDLVGVVSFISDQSLAPLHLRLQLTLACDRVSWVDLRLGERMDGECRRNPYGSLDSMQCLVERLEAIDWYYHVGYDEREA</sequence>
<keyword evidence="2" id="KW-1185">Reference proteome</keyword>
<evidence type="ECO:0000313" key="1">
    <source>
        <dbReference type="EMBL" id="MCC9644561.1"/>
    </source>
</evidence>
<accession>A0ABS8NQ17</accession>
<protein>
    <submittedName>
        <fullName evidence="1">Uncharacterized protein</fullName>
    </submittedName>
</protein>
<dbReference type="Proteomes" id="UP001430306">
    <property type="component" value="Unassembled WGS sequence"/>
</dbReference>
<gene>
    <name evidence="1" type="ORF">LOC71_19990</name>
</gene>
<name>A0ABS8NQ17_9BACT</name>
<comment type="caution">
    <text evidence="1">The sequence shown here is derived from an EMBL/GenBank/DDBJ whole genome shotgun (WGS) entry which is preliminary data.</text>
</comment>
<organism evidence="1 2">
    <name type="scientific">Rhodopirellula halodulae</name>
    <dbReference type="NCBI Taxonomy" id="2894198"/>
    <lineage>
        <taxon>Bacteria</taxon>
        <taxon>Pseudomonadati</taxon>
        <taxon>Planctomycetota</taxon>
        <taxon>Planctomycetia</taxon>
        <taxon>Pirellulales</taxon>
        <taxon>Pirellulaceae</taxon>
        <taxon>Rhodopirellula</taxon>
    </lineage>
</organism>
<evidence type="ECO:0000313" key="2">
    <source>
        <dbReference type="Proteomes" id="UP001430306"/>
    </source>
</evidence>
<reference evidence="1" key="1">
    <citation type="submission" date="2021-11" db="EMBL/GenBank/DDBJ databases">
        <title>Genome sequence.</title>
        <authorList>
            <person name="Sun Q."/>
        </authorList>
    </citation>
    <scope>NUCLEOTIDE SEQUENCE</scope>
    <source>
        <strain evidence="1">JC740</strain>
    </source>
</reference>
<dbReference type="RefSeq" id="WP_230276281.1">
    <property type="nucleotide sequence ID" value="NZ_JAJKFW010000057.1"/>
</dbReference>
<dbReference type="EMBL" id="JAJKFW010000057">
    <property type="protein sequence ID" value="MCC9644561.1"/>
    <property type="molecule type" value="Genomic_DNA"/>
</dbReference>
<proteinExistence type="predicted"/>